<dbReference type="EMBL" id="CM000768">
    <property type="protein sequence ID" value="KXG21888.2"/>
    <property type="molecule type" value="Genomic_DNA"/>
</dbReference>
<feature type="region of interest" description="Disordered" evidence="1">
    <location>
        <begin position="232"/>
        <end position="254"/>
    </location>
</feature>
<accession>A0A1B6P838</accession>
<organism evidence="3 4">
    <name type="scientific">Sorghum bicolor</name>
    <name type="common">Sorghum</name>
    <name type="synonym">Sorghum vulgare</name>
    <dbReference type="NCBI Taxonomy" id="4558"/>
    <lineage>
        <taxon>Eukaryota</taxon>
        <taxon>Viridiplantae</taxon>
        <taxon>Streptophyta</taxon>
        <taxon>Embryophyta</taxon>
        <taxon>Tracheophyta</taxon>
        <taxon>Spermatophyta</taxon>
        <taxon>Magnoliopsida</taxon>
        <taxon>Liliopsida</taxon>
        <taxon>Poales</taxon>
        <taxon>Poaceae</taxon>
        <taxon>PACMAD clade</taxon>
        <taxon>Panicoideae</taxon>
        <taxon>Andropogonodae</taxon>
        <taxon>Andropogoneae</taxon>
        <taxon>Sorghinae</taxon>
        <taxon>Sorghum</taxon>
    </lineage>
</organism>
<sequence>MIVLALLPVSIACDAILSLLSTCPIPMITLVYTLVAYSHFRFNYFFDFFLGMNLVLHCALIAFIFVHLMFLLIFLGTLVTLACYLDYGTCSYSNRERFHYLYRGIVLNYIVSSTKDWDSIEALFLRTERRKCPLFLKTERRKVLLDYQTGQVLHRCRLFYTNQSTQSSHSHQPSYNSMMPKVLLSATDAISHQSIKIAIDQQFQLDMQLEDIWMFAMDYFIKVNSSDASARMLHNSEQPSPSSTLHNDANAMDL</sequence>
<keyword evidence="4" id="KW-1185">Reference proteome</keyword>
<protein>
    <submittedName>
        <fullName evidence="3">Uncharacterized protein</fullName>
    </submittedName>
</protein>
<evidence type="ECO:0000256" key="1">
    <source>
        <dbReference type="SAM" id="MobiDB-lite"/>
    </source>
</evidence>
<dbReference type="Gramene" id="KXG21888">
    <property type="protein sequence ID" value="KXG21888"/>
    <property type="gene ID" value="SORBI_3009G121400"/>
</dbReference>
<evidence type="ECO:0000313" key="4">
    <source>
        <dbReference type="Proteomes" id="UP000000768"/>
    </source>
</evidence>
<dbReference type="AlphaFoldDB" id="A0A1B6P838"/>
<proteinExistence type="predicted"/>
<keyword evidence="2" id="KW-0812">Transmembrane</keyword>
<gene>
    <name evidence="3" type="ORF">SORBI_3009G121400</name>
</gene>
<feature type="transmembrane region" description="Helical" evidence="2">
    <location>
        <begin position="44"/>
        <end position="64"/>
    </location>
</feature>
<keyword evidence="2" id="KW-1133">Transmembrane helix</keyword>
<keyword evidence="2" id="KW-0472">Membrane</keyword>
<dbReference type="InParanoid" id="A0A1B6P838"/>
<name>A0A1B6P838_SORBI</name>
<feature type="transmembrane region" description="Helical" evidence="2">
    <location>
        <begin position="15"/>
        <end position="37"/>
    </location>
</feature>
<reference evidence="3 4" key="1">
    <citation type="journal article" date="2009" name="Nature">
        <title>The Sorghum bicolor genome and the diversification of grasses.</title>
        <authorList>
            <person name="Paterson A.H."/>
            <person name="Bowers J.E."/>
            <person name="Bruggmann R."/>
            <person name="Dubchak I."/>
            <person name="Grimwood J."/>
            <person name="Gundlach H."/>
            <person name="Haberer G."/>
            <person name="Hellsten U."/>
            <person name="Mitros T."/>
            <person name="Poliakov A."/>
            <person name="Schmutz J."/>
            <person name="Spannagl M."/>
            <person name="Tang H."/>
            <person name="Wang X."/>
            <person name="Wicker T."/>
            <person name="Bharti A.K."/>
            <person name="Chapman J."/>
            <person name="Feltus F.A."/>
            <person name="Gowik U."/>
            <person name="Grigoriev I.V."/>
            <person name="Lyons E."/>
            <person name="Maher C.A."/>
            <person name="Martis M."/>
            <person name="Narechania A."/>
            <person name="Otillar R.P."/>
            <person name="Penning B.W."/>
            <person name="Salamov A.A."/>
            <person name="Wang Y."/>
            <person name="Zhang L."/>
            <person name="Carpita N.C."/>
            <person name="Freeling M."/>
            <person name="Gingle A.R."/>
            <person name="Hash C.T."/>
            <person name="Keller B."/>
            <person name="Klein P."/>
            <person name="Kresovich S."/>
            <person name="McCann M.C."/>
            <person name="Ming R."/>
            <person name="Peterson D.G."/>
            <person name="Mehboob-ur-Rahman"/>
            <person name="Ware D."/>
            <person name="Westhoff P."/>
            <person name="Mayer K.F."/>
            <person name="Messing J."/>
            <person name="Rokhsar D.S."/>
        </authorList>
    </citation>
    <scope>NUCLEOTIDE SEQUENCE [LARGE SCALE GENOMIC DNA]</scope>
    <source>
        <strain evidence="4">cv. BTx623</strain>
    </source>
</reference>
<dbReference type="Proteomes" id="UP000000768">
    <property type="component" value="Chromosome 9"/>
</dbReference>
<feature type="transmembrane region" description="Helical" evidence="2">
    <location>
        <begin position="70"/>
        <end position="87"/>
    </location>
</feature>
<evidence type="ECO:0000256" key="2">
    <source>
        <dbReference type="SAM" id="Phobius"/>
    </source>
</evidence>
<feature type="compositionally biased region" description="Polar residues" evidence="1">
    <location>
        <begin position="235"/>
        <end position="247"/>
    </location>
</feature>
<evidence type="ECO:0000313" key="3">
    <source>
        <dbReference type="EMBL" id="KXG21888.2"/>
    </source>
</evidence>
<reference evidence="4" key="2">
    <citation type="journal article" date="2018" name="Plant J.">
        <title>The Sorghum bicolor reference genome: improved assembly, gene annotations, a transcriptome atlas, and signatures of genome organization.</title>
        <authorList>
            <person name="McCormick R.F."/>
            <person name="Truong S.K."/>
            <person name="Sreedasyam A."/>
            <person name="Jenkins J."/>
            <person name="Shu S."/>
            <person name="Sims D."/>
            <person name="Kennedy M."/>
            <person name="Amirebrahimi M."/>
            <person name="Weers B.D."/>
            <person name="McKinley B."/>
            <person name="Mattison A."/>
            <person name="Morishige D.T."/>
            <person name="Grimwood J."/>
            <person name="Schmutz J."/>
            <person name="Mullet J.E."/>
        </authorList>
    </citation>
    <scope>NUCLEOTIDE SEQUENCE [LARGE SCALE GENOMIC DNA]</scope>
    <source>
        <strain evidence="4">cv. BTx623</strain>
    </source>
</reference>